<comment type="similarity">
    <text evidence="1 7">Belongs to the glycosyltransferase 37 family.</text>
</comment>
<evidence type="ECO:0000313" key="8">
    <source>
        <dbReference type="EMBL" id="PNT52486.1"/>
    </source>
</evidence>
<dbReference type="Proteomes" id="UP000006729">
    <property type="component" value="Chromosome 1"/>
</dbReference>
<dbReference type="Pfam" id="PF03254">
    <property type="entry name" value="XG_FTase"/>
    <property type="match status" value="1"/>
</dbReference>
<gene>
    <name evidence="8" type="ORF">POPTR_001G034000</name>
</gene>
<evidence type="ECO:0000256" key="4">
    <source>
        <dbReference type="ARBA" id="ARBA00023034"/>
    </source>
</evidence>
<dbReference type="GO" id="GO:0032580">
    <property type="term" value="C:Golgi cisterna membrane"/>
    <property type="evidence" value="ECO:0007669"/>
    <property type="project" value="UniProtKB-SubCell"/>
</dbReference>
<dbReference type="PANTHER" id="PTHR31889">
    <property type="entry name" value="FUCOSYLTRANSFERASE 2-RELATED"/>
    <property type="match status" value="1"/>
</dbReference>
<dbReference type="InParanoid" id="A0A2K2BRT3"/>
<name>A0A2K2BRT3_POPTR</name>
<organism evidence="8 9">
    <name type="scientific">Populus trichocarpa</name>
    <name type="common">Western balsam poplar</name>
    <name type="synonym">Populus balsamifera subsp. trichocarpa</name>
    <dbReference type="NCBI Taxonomy" id="3694"/>
    <lineage>
        <taxon>Eukaryota</taxon>
        <taxon>Viridiplantae</taxon>
        <taxon>Streptophyta</taxon>
        <taxon>Embryophyta</taxon>
        <taxon>Tracheophyta</taxon>
        <taxon>Spermatophyta</taxon>
        <taxon>Magnoliopsida</taxon>
        <taxon>eudicotyledons</taxon>
        <taxon>Gunneridae</taxon>
        <taxon>Pentapetalae</taxon>
        <taxon>rosids</taxon>
        <taxon>fabids</taxon>
        <taxon>Malpighiales</taxon>
        <taxon>Salicaceae</taxon>
        <taxon>Saliceae</taxon>
        <taxon>Populus</taxon>
    </lineage>
</organism>
<reference evidence="8 9" key="1">
    <citation type="journal article" date="2006" name="Science">
        <title>The genome of black cottonwood, Populus trichocarpa (Torr. &amp; Gray).</title>
        <authorList>
            <person name="Tuskan G.A."/>
            <person name="Difazio S."/>
            <person name="Jansson S."/>
            <person name="Bohlmann J."/>
            <person name="Grigoriev I."/>
            <person name="Hellsten U."/>
            <person name="Putnam N."/>
            <person name="Ralph S."/>
            <person name="Rombauts S."/>
            <person name="Salamov A."/>
            <person name="Schein J."/>
            <person name="Sterck L."/>
            <person name="Aerts A."/>
            <person name="Bhalerao R.R."/>
            <person name="Bhalerao R.P."/>
            <person name="Blaudez D."/>
            <person name="Boerjan W."/>
            <person name="Brun A."/>
            <person name="Brunner A."/>
            <person name="Busov V."/>
            <person name="Campbell M."/>
            <person name="Carlson J."/>
            <person name="Chalot M."/>
            <person name="Chapman J."/>
            <person name="Chen G.L."/>
            <person name="Cooper D."/>
            <person name="Coutinho P.M."/>
            <person name="Couturier J."/>
            <person name="Covert S."/>
            <person name="Cronk Q."/>
            <person name="Cunningham R."/>
            <person name="Davis J."/>
            <person name="Degroeve S."/>
            <person name="Dejardin A."/>
            <person name="Depamphilis C."/>
            <person name="Detter J."/>
            <person name="Dirks B."/>
            <person name="Dubchak I."/>
            <person name="Duplessis S."/>
            <person name="Ehlting J."/>
            <person name="Ellis B."/>
            <person name="Gendler K."/>
            <person name="Goodstein D."/>
            <person name="Gribskov M."/>
            <person name="Grimwood J."/>
            <person name="Groover A."/>
            <person name="Gunter L."/>
            <person name="Hamberger B."/>
            <person name="Heinze B."/>
            <person name="Helariutta Y."/>
            <person name="Henrissat B."/>
            <person name="Holligan D."/>
            <person name="Holt R."/>
            <person name="Huang W."/>
            <person name="Islam-Faridi N."/>
            <person name="Jones S."/>
            <person name="Jones-Rhoades M."/>
            <person name="Jorgensen R."/>
            <person name="Joshi C."/>
            <person name="Kangasjarvi J."/>
            <person name="Karlsson J."/>
            <person name="Kelleher C."/>
            <person name="Kirkpatrick R."/>
            <person name="Kirst M."/>
            <person name="Kohler A."/>
            <person name="Kalluri U."/>
            <person name="Larimer F."/>
            <person name="Leebens-Mack J."/>
            <person name="Leple J.C."/>
            <person name="Locascio P."/>
            <person name="Lou Y."/>
            <person name="Lucas S."/>
            <person name="Martin F."/>
            <person name="Montanini B."/>
            <person name="Napoli C."/>
            <person name="Nelson D.R."/>
            <person name="Nelson C."/>
            <person name="Nieminen K."/>
            <person name="Nilsson O."/>
            <person name="Pereda V."/>
            <person name="Peter G."/>
            <person name="Philippe R."/>
            <person name="Pilate G."/>
            <person name="Poliakov A."/>
            <person name="Razumovskaya J."/>
            <person name="Richardson P."/>
            <person name="Rinaldi C."/>
            <person name="Ritland K."/>
            <person name="Rouze P."/>
            <person name="Ryaboy D."/>
            <person name="Schmutz J."/>
            <person name="Schrader J."/>
            <person name="Segerman B."/>
            <person name="Shin H."/>
            <person name="Siddiqui A."/>
            <person name="Sterky F."/>
            <person name="Terry A."/>
            <person name="Tsai C.J."/>
            <person name="Uberbacher E."/>
            <person name="Unneberg P."/>
            <person name="Vahala J."/>
            <person name="Wall K."/>
            <person name="Wessler S."/>
            <person name="Yang G."/>
            <person name="Yin T."/>
            <person name="Douglas C."/>
            <person name="Marra M."/>
            <person name="Sandberg G."/>
            <person name="Van de Peer Y."/>
            <person name="Rokhsar D."/>
        </authorList>
    </citation>
    <scope>NUCLEOTIDE SEQUENCE [LARGE SCALE GENOMIC DNA]</scope>
    <source>
        <strain evidence="9">cv. Nisqually</strain>
    </source>
</reference>
<keyword evidence="4 7" id="KW-0333">Golgi apparatus</keyword>
<evidence type="ECO:0000256" key="7">
    <source>
        <dbReference type="RuleBase" id="RU367004"/>
    </source>
</evidence>
<keyword evidence="5" id="KW-0325">Glycoprotein</keyword>
<dbReference type="STRING" id="3694.A0A2K2BRT3"/>
<sequence>MLTNITNTSKESPESFLYLNLAHSDYDLDQLAFCDQNQALLQNIPWLILLSDQYFVPSLFMIPSFNQEISKLFPEKESVVYHLGHYLCHPSNQVGGLITRFYQAYLAKADDRIGLQIRVFHDKTTPIFETVIDQILACVLKEKLLPEAHQHVGENMQNVKAWAEIYLLSSCDALVTSSWSTFGYVAHGLAGLKPWILRKPGKTSIKVNAATLVPYVMHCEDRKNGVKLVDEHGHL</sequence>
<evidence type="ECO:0000256" key="3">
    <source>
        <dbReference type="ARBA" id="ARBA00022679"/>
    </source>
</evidence>
<dbReference type="EC" id="2.4.1.-" evidence="7"/>
<dbReference type="GO" id="GO:0042546">
    <property type="term" value="P:cell wall biogenesis"/>
    <property type="evidence" value="ECO:0007669"/>
    <property type="project" value="InterPro"/>
</dbReference>
<dbReference type="PANTHER" id="PTHR31889:SF52">
    <property type="entry name" value="FUCOSYLTRANSFERASE"/>
    <property type="match status" value="1"/>
</dbReference>
<comment type="subcellular location">
    <subcellularLocation>
        <location evidence="7">Golgi apparatus</location>
        <location evidence="7">Golgi stack membrane</location>
        <topology evidence="7">Single-pass type II membrane protein</topology>
    </subcellularLocation>
</comment>
<keyword evidence="2 7" id="KW-0328">Glycosyltransferase</keyword>
<dbReference type="AlphaFoldDB" id="A0A2K2BRT3"/>
<dbReference type="EMBL" id="CM009290">
    <property type="protein sequence ID" value="PNT52486.1"/>
    <property type="molecule type" value="Genomic_DNA"/>
</dbReference>
<accession>A0A2K2BRT3</accession>
<comment type="function">
    <text evidence="7">May be involved in cell wall biosynthesis.</text>
</comment>
<evidence type="ECO:0000256" key="6">
    <source>
        <dbReference type="ARBA" id="ARBA00023316"/>
    </source>
</evidence>
<evidence type="ECO:0000256" key="2">
    <source>
        <dbReference type="ARBA" id="ARBA00022676"/>
    </source>
</evidence>
<evidence type="ECO:0000313" key="9">
    <source>
        <dbReference type="Proteomes" id="UP000006729"/>
    </source>
</evidence>
<keyword evidence="9" id="KW-1185">Reference proteome</keyword>
<keyword evidence="6 7" id="KW-0961">Cell wall biogenesis/degradation</keyword>
<dbReference type="GO" id="GO:0071555">
    <property type="term" value="P:cell wall organization"/>
    <property type="evidence" value="ECO:0007669"/>
    <property type="project" value="UniProtKB-UniRule"/>
</dbReference>
<dbReference type="GO" id="GO:0008107">
    <property type="term" value="F:galactoside 2-alpha-L-fucosyltransferase activity"/>
    <property type="evidence" value="ECO:0007669"/>
    <property type="project" value="InterPro"/>
</dbReference>
<keyword evidence="3 7" id="KW-0808">Transferase</keyword>
<protein>
    <recommendedName>
        <fullName evidence="7">Fucosyltransferase</fullName>
        <ecNumber evidence="7">2.4.1.-</ecNumber>
    </recommendedName>
</protein>
<proteinExistence type="inferred from homology"/>
<evidence type="ECO:0000256" key="5">
    <source>
        <dbReference type="ARBA" id="ARBA00023180"/>
    </source>
</evidence>
<evidence type="ECO:0000256" key="1">
    <source>
        <dbReference type="ARBA" id="ARBA00010481"/>
    </source>
</evidence>
<dbReference type="InterPro" id="IPR004938">
    <property type="entry name" value="XG_FTase"/>
</dbReference>
<dbReference type="GO" id="GO:0009969">
    <property type="term" value="P:xyloglucan biosynthetic process"/>
    <property type="evidence" value="ECO:0000318"/>
    <property type="project" value="GO_Central"/>
</dbReference>